<dbReference type="InterPro" id="IPR019103">
    <property type="entry name" value="Peptidase_aspartic_DDI1-type"/>
</dbReference>
<dbReference type="AlphaFoldDB" id="A0A132NPH1"/>
<dbReference type="SUPFAM" id="SSF50630">
    <property type="entry name" value="Acid proteases"/>
    <property type="match status" value="1"/>
</dbReference>
<dbReference type="Pfam" id="PF09668">
    <property type="entry name" value="Asp_protease"/>
    <property type="match status" value="1"/>
</dbReference>
<comment type="similarity">
    <text evidence="1">Belongs to the DDI1 family.</text>
</comment>
<evidence type="ECO:0000259" key="5">
    <source>
        <dbReference type="Pfam" id="PF09668"/>
    </source>
</evidence>
<keyword evidence="4" id="KW-0378">Hydrolase</keyword>
<gene>
    <name evidence="6" type="ORF">QR46_4073</name>
</gene>
<sequence length="291" mass="32279">MIEALLTLCRGLSFYGRTNQINHSLTVNRKVAEDWENNMPKVTIVYGYRLSTTIETLPDETVLQLIEKFMKTCNMPGHAVNAIVRVNGKTLPHDSNCNNIPPNSTLNYMNPSATFSAPVQKAIARGHANPPAIQRLVDDDIKEVYDHYPELLVNNANSIYIHIELNGHPDVAVVDTGAEFSTISLETAIQCGLENHIDKRQEGRALGVGSSRIVGKIHLVQLKCGDEYFATNFVVVESVVGTLLGMPFLRMHRMVIDLANYQIRIGDVSLPIMSDAEVDAYKADMMGKVNE</sequence>
<reference evidence="6 7" key="1">
    <citation type="journal article" date="2015" name="Mol. Biochem. Parasitol.">
        <title>Identification of polymorphic genes for use in assemblage B genotyping assays through comparative genomics of multiple assemblage B Giardia duodenalis isolates.</title>
        <authorList>
            <person name="Wielinga C."/>
            <person name="Thompson R.C."/>
            <person name="Monis P."/>
            <person name="Ryan U."/>
        </authorList>
    </citation>
    <scope>NUCLEOTIDE SEQUENCE [LARGE SCALE GENOMIC DNA]</scope>
    <source>
        <strain evidence="6 7">BAH15c1</strain>
    </source>
</reference>
<dbReference type="CDD" id="cd05479">
    <property type="entry name" value="RP_DDI"/>
    <property type="match status" value="1"/>
</dbReference>
<dbReference type="PANTHER" id="PTHR12917">
    <property type="entry name" value="ASPARTYL PROTEASE DDI-RELATED"/>
    <property type="match status" value="1"/>
</dbReference>
<evidence type="ECO:0000313" key="6">
    <source>
        <dbReference type="EMBL" id="KWX11954.1"/>
    </source>
</evidence>
<dbReference type="GO" id="GO:0006508">
    <property type="term" value="P:proteolysis"/>
    <property type="evidence" value="ECO:0007669"/>
    <property type="project" value="UniProtKB-KW"/>
</dbReference>
<dbReference type="VEuPathDB" id="GiardiaDB:QR46_4073"/>
<dbReference type="PANTHER" id="PTHR12917:SF1">
    <property type="entry name" value="AT13091P"/>
    <property type="match status" value="1"/>
</dbReference>
<dbReference type="OrthoDB" id="1047367at2759"/>
<organism evidence="6 7">
    <name type="scientific">Giardia duodenalis assemblage B</name>
    <dbReference type="NCBI Taxonomy" id="1394984"/>
    <lineage>
        <taxon>Eukaryota</taxon>
        <taxon>Metamonada</taxon>
        <taxon>Diplomonadida</taxon>
        <taxon>Hexamitidae</taxon>
        <taxon>Giardiinae</taxon>
        <taxon>Giardia</taxon>
    </lineage>
</organism>
<comment type="caution">
    <text evidence="6">The sequence shown here is derived from an EMBL/GenBank/DDBJ whole genome shotgun (WGS) entry which is preliminary data.</text>
</comment>
<evidence type="ECO:0000256" key="1">
    <source>
        <dbReference type="ARBA" id="ARBA00009136"/>
    </source>
</evidence>
<evidence type="ECO:0000256" key="4">
    <source>
        <dbReference type="ARBA" id="ARBA00022801"/>
    </source>
</evidence>
<dbReference type="InterPro" id="IPR021109">
    <property type="entry name" value="Peptidase_aspartic_dom_sf"/>
</dbReference>
<dbReference type="Proteomes" id="UP000070089">
    <property type="component" value="Unassembled WGS sequence"/>
</dbReference>
<protein>
    <submittedName>
        <fullName evidence="6">DNA damage inducible retropepsin-like domain protein</fullName>
    </submittedName>
</protein>
<feature type="domain" description="Aspartic peptidase DDI1-type" evidence="5">
    <location>
        <begin position="155"/>
        <end position="257"/>
    </location>
</feature>
<accession>A0A132NPH1</accession>
<dbReference type="EMBL" id="JXTI01000145">
    <property type="protein sequence ID" value="KWX11954.1"/>
    <property type="molecule type" value="Genomic_DNA"/>
</dbReference>
<evidence type="ECO:0000313" key="7">
    <source>
        <dbReference type="Proteomes" id="UP000070089"/>
    </source>
</evidence>
<proteinExistence type="inferred from homology"/>
<keyword evidence="3" id="KW-0064">Aspartyl protease</keyword>
<evidence type="ECO:0000256" key="3">
    <source>
        <dbReference type="ARBA" id="ARBA00022750"/>
    </source>
</evidence>
<keyword evidence="2" id="KW-0645">Protease</keyword>
<evidence type="ECO:0000256" key="2">
    <source>
        <dbReference type="ARBA" id="ARBA00022670"/>
    </source>
</evidence>
<name>A0A132NPH1_GIAIN</name>
<dbReference type="GO" id="GO:0004190">
    <property type="term" value="F:aspartic-type endopeptidase activity"/>
    <property type="evidence" value="ECO:0007669"/>
    <property type="project" value="UniProtKB-KW"/>
</dbReference>
<dbReference type="Gene3D" id="2.40.70.10">
    <property type="entry name" value="Acid Proteases"/>
    <property type="match status" value="1"/>
</dbReference>